<dbReference type="GO" id="GO:0042781">
    <property type="term" value="F:3'-tRNA processing endoribonuclease activity"/>
    <property type="evidence" value="ECO:0007669"/>
    <property type="project" value="TreeGrafter"/>
</dbReference>
<proteinExistence type="predicted"/>
<gene>
    <name evidence="1" type="primary">ycf56</name>
    <name evidence="1" type="ORF">Psor_052</name>
</gene>
<dbReference type="Gene3D" id="3.60.15.10">
    <property type="entry name" value="Ribonuclease Z/Hydroxyacylglutathione hydrolase-like"/>
    <property type="match status" value="1"/>
</dbReference>
<dbReference type="InterPro" id="IPR036866">
    <property type="entry name" value="RibonucZ/Hydroxyglut_hydro"/>
</dbReference>
<dbReference type="RefSeq" id="YP_009297184.1">
    <property type="nucleotide sequence ID" value="NC_031175.1"/>
</dbReference>
<evidence type="ECO:0000313" key="1">
    <source>
        <dbReference type="EMBL" id="AOM66527.1"/>
    </source>
</evidence>
<geneLocation type="plastid" evidence="1"/>
<protein>
    <submittedName>
        <fullName evidence="1">Uncharacterized protein</fullName>
    </submittedName>
</protein>
<dbReference type="GeneID" id="29073664"/>
<dbReference type="PANTHER" id="PTHR46018">
    <property type="entry name" value="ZINC PHOSPHODIESTERASE ELAC PROTEIN 1"/>
    <property type="match status" value="1"/>
</dbReference>
<organism evidence="1">
    <name type="scientific">Porphyridium sordidum</name>
    <name type="common">Red alga</name>
    <dbReference type="NCBI Taxonomy" id="28024"/>
    <lineage>
        <taxon>Eukaryota</taxon>
        <taxon>Rhodophyta</taxon>
        <taxon>Bangiophyceae</taxon>
        <taxon>Porphyridiales</taxon>
        <taxon>Porphyridiaceae</taxon>
        <taxon>Porphyridium</taxon>
    </lineage>
</organism>
<dbReference type="EMBL" id="KX284720">
    <property type="protein sequence ID" value="AOM66527.1"/>
    <property type="molecule type" value="Genomic_DNA"/>
</dbReference>
<dbReference type="AlphaFoldDB" id="A0A1C9CDU3"/>
<reference evidence="1" key="1">
    <citation type="journal article" date="2016" name="BMC Biol.">
        <title>Parallel evolution of highly conserved plastid genome architecture in red seaweeds and seed plants.</title>
        <authorList>
            <person name="Lee J."/>
            <person name="Cho C.H."/>
            <person name="Park S.I."/>
            <person name="Choi J.W."/>
            <person name="Song H.S."/>
            <person name="West J.A."/>
            <person name="Bhattacharya D."/>
            <person name="Yoon H.S."/>
        </authorList>
    </citation>
    <scope>NUCLEOTIDE SEQUENCE</scope>
</reference>
<name>A0A1C9CDU3_PORSO</name>
<dbReference type="PANTHER" id="PTHR46018:SF2">
    <property type="entry name" value="ZINC PHOSPHODIESTERASE ELAC PROTEIN 1"/>
    <property type="match status" value="1"/>
</dbReference>
<sequence>MIRSTDSFYYNNLPTIIDNSKLRLISINSLSDTWIINSNEGIQNSLFYNGLKLNQISNIFIINHNIKNINGLVGLLATLNLAGRRKPFFIYAHESIKTYIFAIMKYSQTNFAFPIVFIDLKQKLIYQNKLFSLLFIPNKTYRKYTIICLNQQKTGSFFVKYAIRYGLRPSSIYKMLKNGKNFINWEGTIYKGKKFCDLPKEGYKFVINPDFFNRRLDMEINNYIIKKDKLNTSFYKDLYKEFIFQEYKY</sequence>
<accession>A0A1C9CDU3</accession>
<keyword evidence="1" id="KW-0934">Plastid</keyword>
<dbReference type="SUPFAM" id="SSF56281">
    <property type="entry name" value="Metallo-hydrolase/oxidoreductase"/>
    <property type="match status" value="1"/>
</dbReference>